<reference evidence="3 4" key="1">
    <citation type="submission" date="2019-02" db="EMBL/GenBank/DDBJ databases">
        <title>Deep-cultivation of Planctomycetes and their phenomic and genomic characterization uncovers novel biology.</title>
        <authorList>
            <person name="Wiegand S."/>
            <person name="Jogler M."/>
            <person name="Boedeker C."/>
            <person name="Pinto D."/>
            <person name="Vollmers J."/>
            <person name="Rivas-Marin E."/>
            <person name="Kohn T."/>
            <person name="Peeters S.H."/>
            <person name="Heuer A."/>
            <person name="Rast P."/>
            <person name="Oberbeckmann S."/>
            <person name="Bunk B."/>
            <person name="Jeske O."/>
            <person name="Meyerdierks A."/>
            <person name="Storesund J.E."/>
            <person name="Kallscheuer N."/>
            <person name="Luecker S."/>
            <person name="Lage O.M."/>
            <person name="Pohl T."/>
            <person name="Merkel B.J."/>
            <person name="Hornburger P."/>
            <person name="Mueller R.-W."/>
            <person name="Bruemmer F."/>
            <person name="Labrenz M."/>
            <person name="Spormann A.M."/>
            <person name="Op Den Camp H."/>
            <person name="Overmann J."/>
            <person name="Amann R."/>
            <person name="Jetten M.S.M."/>
            <person name="Mascher T."/>
            <person name="Medema M.H."/>
            <person name="Devos D.P."/>
            <person name="Kaster A.-K."/>
            <person name="Ovreas L."/>
            <person name="Rohde M."/>
            <person name="Galperin M.Y."/>
            <person name="Jogler C."/>
        </authorList>
    </citation>
    <scope>NUCLEOTIDE SEQUENCE [LARGE SCALE GENOMIC DNA]</scope>
    <source>
        <strain evidence="3 4">Pla22</strain>
    </source>
</reference>
<dbReference type="AlphaFoldDB" id="A0A5C5WV70"/>
<dbReference type="GO" id="GO:0008930">
    <property type="term" value="F:methylthioadenosine nucleosidase activity"/>
    <property type="evidence" value="ECO:0007669"/>
    <property type="project" value="TreeGrafter"/>
</dbReference>
<dbReference type="GO" id="GO:0019284">
    <property type="term" value="P:L-methionine salvage from S-adenosylmethionine"/>
    <property type="evidence" value="ECO:0007669"/>
    <property type="project" value="TreeGrafter"/>
</dbReference>
<dbReference type="InterPro" id="IPR000845">
    <property type="entry name" value="Nucleoside_phosphorylase_d"/>
</dbReference>
<dbReference type="Proteomes" id="UP000316598">
    <property type="component" value="Unassembled WGS sequence"/>
</dbReference>
<dbReference type="EMBL" id="SJPI01000001">
    <property type="protein sequence ID" value="TWT54587.1"/>
    <property type="molecule type" value="Genomic_DNA"/>
</dbReference>
<sequence length="238" mass="25408">MGFNLSFQDANLSDLILVPTSLELEPLRRQLSDTAADSSEAGEGIFFQRIGFGPIAAAARTGALVARYRPSRVLLLGIAGSFDVQRFPVGTACRFDRVICDGIGVGQSDQFQSAEDIGWKQFAARDAMPEVSDAIALVATFDPRVPCAGTLLSVCAGSANSQDRDARAARYPSAVAEDMEGFAVAVACTLAGVPLQIIRGISNEVGDREKANWRIDDALRATAEMAKQVLDHAWMPTV</sequence>
<name>A0A5C5WV70_9BACT</name>
<evidence type="ECO:0000313" key="4">
    <source>
        <dbReference type="Proteomes" id="UP000316598"/>
    </source>
</evidence>
<proteinExistence type="predicted"/>
<dbReference type="OrthoDB" id="9788270at2"/>
<dbReference type="CDD" id="cd17766">
    <property type="entry name" value="futalosine_nucleosidase_MqnB"/>
    <property type="match status" value="1"/>
</dbReference>
<gene>
    <name evidence="3" type="primary">mqnB</name>
    <name evidence="3" type="ORF">Pla22_22370</name>
</gene>
<dbReference type="Gene3D" id="3.40.50.1580">
    <property type="entry name" value="Nucleoside phosphorylase domain"/>
    <property type="match status" value="1"/>
</dbReference>
<dbReference type="GO" id="GO:0009116">
    <property type="term" value="P:nucleoside metabolic process"/>
    <property type="evidence" value="ECO:0007669"/>
    <property type="project" value="InterPro"/>
</dbReference>
<evidence type="ECO:0000256" key="1">
    <source>
        <dbReference type="NCBIfam" id="TIGR03664"/>
    </source>
</evidence>
<comment type="caution">
    <text evidence="3">The sequence shown here is derived from an EMBL/GenBank/DDBJ whole genome shotgun (WGS) entry which is preliminary data.</text>
</comment>
<dbReference type="PANTHER" id="PTHR46832">
    <property type="entry name" value="5'-METHYLTHIOADENOSINE/S-ADENOSYLHOMOCYSTEINE NUCLEOSIDASE"/>
    <property type="match status" value="1"/>
</dbReference>
<dbReference type="SUPFAM" id="SSF53167">
    <property type="entry name" value="Purine and uridine phosphorylases"/>
    <property type="match status" value="1"/>
</dbReference>
<dbReference type="GO" id="GO:0005829">
    <property type="term" value="C:cytosol"/>
    <property type="evidence" value="ECO:0007669"/>
    <property type="project" value="TreeGrafter"/>
</dbReference>
<dbReference type="InterPro" id="IPR035994">
    <property type="entry name" value="Nucleoside_phosphorylase_sf"/>
</dbReference>
<feature type="domain" description="Nucleoside phosphorylase" evidence="2">
    <location>
        <begin position="42"/>
        <end position="231"/>
    </location>
</feature>
<organism evidence="3 4">
    <name type="scientific">Rubripirellula amarantea</name>
    <dbReference type="NCBI Taxonomy" id="2527999"/>
    <lineage>
        <taxon>Bacteria</taxon>
        <taxon>Pseudomonadati</taxon>
        <taxon>Planctomycetota</taxon>
        <taxon>Planctomycetia</taxon>
        <taxon>Pirellulales</taxon>
        <taxon>Pirellulaceae</taxon>
        <taxon>Rubripirellula</taxon>
    </lineage>
</organism>
<dbReference type="GO" id="GO:0008782">
    <property type="term" value="F:adenosylhomocysteine nucleosidase activity"/>
    <property type="evidence" value="ECO:0007669"/>
    <property type="project" value="TreeGrafter"/>
</dbReference>
<dbReference type="GO" id="GO:0009234">
    <property type="term" value="P:menaquinone biosynthetic process"/>
    <property type="evidence" value="ECO:0007669"/>
    <property type="project" value="UniProtKB-UniRule"/>
</dbReference>
<keyword evidence="3" id="KW-0326">Glycosidase</keyword>
<keyword evidence="3" id="KW-0378">Hydrolase</keyword>
<evidence type="ECO:0000259" key="2">
    <source>
        <dbReference type="Pfam" id="PF01048"/>
    </source>
</evidence>
<dbReference type="PANTHER" id="PTHR46832:SF2">
    <property type="entry name" value="FUTALOSINE HYDROLASE"/>
    <property type="match status" value="1"/>
</dbReference>
<accession>A0A5C5WV70</accession>
<keyword evidence="4" id="KW-1185">Reference proteome</keyword>
<protein>
    <recommendedName>
        <fullName evidence="1">Futalosine hydrolase</fullName>
        <ecNumber evidence="1">3.2.2.26</ecNumber>
    </recommendedName>
</protein>
<dbReference type="EC" id="3.2.2.26" evidence="1"/>
<evidence type="ECO:0000313" key="3">
    <source>
        <dbReference type="EMBL" id="TWT54587.1"/>
    </source>
</evidence>
<dbReference type="InterPro" id="IPR019963">
    <property type="entry name" value="FL_hydrolase_MqnB"/>
</dbReference>
<dbReference type="Pfam" id="PF01048">
    <property type="entry name" value="PNP_UDP_1"/>
    <property type="match status" value="1"/>
</dbReference>
<dbReference type="NCBIfam" id="TIGR03664">
    <property type="entry name" value="fut_nucase"/>
    <property type="match status" value="1"/>
</dbReference>